<reference evidence="2" key="1">
    <citation type="submission" date="2010-08" db="EMBL/GenBank/DDBJ databases">
        <authorList>
            <consortium name="Caenorhabditis japonica Sequencing Consortium"/>
            <person name="Wilson R.K."/>
        </authorList>
    </citation>
    <scope>NUCLEOTIDE SEQUENCE [LARGE SCALE GENOMIC DNA]</scope>
    <source>
        <strain evidence="2">DF5081</strain>
    </source>
</reference>
<protein>
    <submittedName>
        <fullName evidence="1">Uncharacterized protein</fullName>
    </submittedName>
</protein>
<reference evidence="1" key="2">
    <citation type="submission" date="2022-06" db="UniProtKB">
        <authorList>
            <consortium name="EnsemblMetazoa"/>
        </authorList>
    </citation>
    <scope>IDENTIFICATION</scope>
    <source>
        <strain evidence="1">DF5081</strain>
    </source>
</reference>
<organism evidence="1 2">
    <name type="scientific">Caenorhabditis japonica</name>
    <dbReference type="NCBI Taxonomy" id="281687"/>
    <lineage>
        <taxon>Eukaryota</taxon>
        <taxon>Metazoa</taxon>
        <taxon>Ecdysozoa</taxon>
        <taxon>Nematoda</taxon>
        <taxon>Chromadorea</taxon>
        <taxon>Rhabditida</taxon>
        <taxon>Rhabditina</taxon>
        <taxon>Rhabditomorpha</taxon>
        <taxon>Rhabditoidea</taxon>
        <taxon>Rhabditidae</taxon>
        <taxon>Peloderinae</taxon>
        <taxon>Caenorhabditis</taxon>
    </lineage>
</organism>
<keyword evidence="2" id="KW-1185">Reference proteome</keyword>
<dbReference type="Proteomes" id="UP000005237">
    <property type="component" value="Unassembled WGS sequence"/>
</dbReference>
<accession>A0A8R1IWG8</accession>
<evidence type="ECO:0000313" key="2">
    <source>
        <dbReference type="Proteomes" id="UP000005237"/>
    </source>
</evidence>
<sequence>MTHPPPNRSTAPSSSAANIVLSPSENHQLDDDVATVSAGRLRAQMLLEFQLPGRLKGRRRHDPVPPRFQSAQSPLLLLLRGLLQIGGALHWTLYNS</sequence>
<dbReference type="AlphaFoldDB" id="A0A8R1IWG8"/>
<dbReference type="EnsemblMetazoa" id="CJA41300.1">
    <property type="protein sequence ID" value="CJA41300.1"/>
    <property type="gene ID" value="WBGene00217148"/>
</dbReference>
<name>A0A8R1IWG8_CAEJA</name>
<proteinExistence type="predicted"/>
<evidence type="ECO:0000313" key="1">
    <source>
        <dbReference type="EnsemblMetazoa" id="CJA41300.1"/>
    </source>
</evidence>